<dbReference type="FunCoup" id="A0A152A6N1">
    <property type="interactions" value="376"/>
</dbReference>
<dbReference type="Proteomes" id="UP000076078">
    <property type="component" value="Unassembled WGS sequence"/>
</dbReference>
<dbReference type="AlphaFoldDB" id="A0A152A6N1"/>
<dbReference type="InterPro" id="IPR007863">
    <property type="entry name" value="Peptidase_M16_C"/>
</dbReference>
<keyword evidence="4" id="KW-1185">Reference proteome</keyword>
<dbReference type="InterPro" id="IPR011249">
    <property type="entry name" value="Metalloenz_LuxS/M16"/>
</dbReference>
<gene>
    <name evidence="3" type="ORF">DLAC_01902</name>
</gene>
<dbReference type="OrthoDB" id="10251424at2759"/>
<accession>A0A152A6N1</accession>
<dbReference type="GO" id="GO:0046872">
    <property type="term" value="F:metal ion binding"/>
    <property type="evidence" value="ECO:0007669"/>
    <property type="project" value="InterPro"/>
</dbReference>
<dbReference type="InterPro" id="IPR011765">
    <property type="entry name" value="Pept_M16_N"/>
</dbReference>
<feature type="domain" description="Peptidase M16 C-terminal" evidence="2">
    <location>
        <begin position="265"/>
        <end position="462"/>
    </location>
</feature>
<evidence type="ECO:0000259" key="1">
    <source>
        <dbReference type="Pfam" id="PF00675"/>
    </source>
</evidence>
<dbReference type="Gene3D" id="3.30.830.10">
    <property type="entry name" value="Metalloenzyme, LuxS/M16 peptidase-like"/>
    <property type="match status" value="2"/>
</dbReference>
<dbReference type="SUPFAM" id="SSF63411">
    <property type="entry name" value="LuxS/MPP-like metallohydrolase"/>
    <property type="match status" value="2"/>
</dbReference>
<evidence type="ECO:0000259" key="2">
    <source>
        <dbReference type="Pfam" id="PF05193"/>
    </source>
</evidence>
<evidence type="ECO:0000313" key="4">
    <source>
        <dbReference type="Proteomes" id="UP000076078"/>
    </source>
</evidence>
<dbReference type="Pfam" id="PF00675">
    <property type="entry name" value="Peptidase_M16"/>
    <property type="match status" value="1"/>
</dbReference>
<protein>
    <submittedName>
        <fullName evidence="3">Mitochondrial processing peptidase alpha subunit</fullName>
    </submittedName>
</protein>
<dbReference type="PANTHER" id="PTHR11851:SF222">
    <property type="entry name" value="MITOCHONDRIAL-PROCESSING PEPTIDASE SUBUNIT ALPHA-1"/>
    <property type="match status" value="1"/>
</dbReference>
<dbReference type="GO" id="GO:0005739">
    <property type="term" value="C:mitochondrion"/>
    <property type="evidence" value="ECO:0007669"/>
    <property type="project" value="TreeGrafter"/>
</dbReference>
<sequence>MNSLIRGFIKKGLESKSFISNKFINTTSVNKCLNYSTSTGSGDDIAKLNIKTSLEQHNKINKQHKSPFISLLQPHPYLKELEKLQQQQQQKDTKSNSNSNQIETTVLSNGLKIISKNKAEDSSAIVICLAGGTKYESAENRGIFNLIEKMLFRSTTLQPATEIISTLSDITLNASASSSREFLMITIESLRKDVDLILRILSEQIKYPLLDPVEIEDQKQVCIQHTMNSLSSHDVLNEYMHVVAFGSDMPGLGSPVHAEVESIEKITPQMLTKAFKDYFVGKNLTVSCTGIVHQELVDLVSKYFGELPLETPDSINTLDPKFSNPQYVGGHLNFQTEGSEHDDHTTMKIAFPFKGLIDIQNPNSNDIFTGFVLQSMLGGGSDYSTGGPGKGMQSLLYKYVVFRLPEIRNCQAFFHILNHTSLFGIELTSQPGYFTKAFNLLLGQLQTFNTSITEIQLQRAKNHHKSVILSNLELRSILSDDLARQMSLVGKSLTEEQICKNIDKVTLQDVKDLFTRLLHSKPSLITVTHPNDSLFSNFTDLDFQRIIQQIIPIQKK</sequence>
<dbReference type="InterPro" id="IPR050361">
    <property type="entry name" value="MPP/UQCRC_Complex"/>
</dbReference>
<dbReference type="OMA" id="LKYHHSP"/>
<dbReference type="EMBL" id="LODT01000006">
    <property type="protein sequence ID" value="KYR01880.1"/>
    <property type="molecule type" value="Genomic_DNA"/>
</dbReference>
<comment type="caution">
    <text evidence="3">The sequence shown here is derived from an EMBL/GenBank/DDBJ whole genome shotgun (WGS) entry which is preliminary data.</text>
</comment>
<dbReference type="PANTHER" id="PTHR11851">
    <property type="entry name" value="METALLOPROTEASE"/>
    <property type="match status" value="1"/>
</dbReference>
<organism evidence="3 4">
    <name type="scientific">Tieghemostelium lacteum</name>
    <name type="common">Slime mold</name>
    <name type="synonym">Dictyostelium lacteum</name>
    <dbReference type="NCBI Taxonomy" id="361077"/>
    <lineage>
        <taxon>Eukaryota</taxon>
        <taxon>Amoebozoa</taxon>
        <taxon>Evosea</taxon>
        <taxon>Eumycetozoa</taxon>
        <taxon>Dictyostelia</taxon>
        <taxon>Dictyosteliales</taxon>
        <taxon>Raperosteliaceae</taxon>
        <taxon>Tieghemostelium</taxon>
    </lineage>
</organism>
<feature type="domain" description="Peptidase M16 N-terminal" evidence="1">
    <location>
        <begin position="113"/>
        <end position="246"/>
    </location>
</feature>
<name>A0A152A6N1_TIELA</name>
<proteinExistence type="predicted"/>
<dbReference type="Pfam" id="PF05193">
    <property type="entry name" value="Peptidase_M16_C"/>
    <property type="match status" value="1"/>
</dbReference>
<evidence type="ECO:0000313" key="3">
    <source>
        <dbReference type="EMBL" id="KYR01880.1"/>
    </source>
</evidence>
<dbReference type="STRING" id="361077.A0A152A6N1"/>
<reference evidence="3 4" key="1">
    <citation type="submission" date="2015-12" db="EMBL/GenBank/DDBJ databases">
        <title>Dictyostelia acquired genes for synthesis and detection of signals that induce cell-type specialization by lateral gene transfer from prokaryotes.</title>
        <authorList>
            <person name="Gloeckner G."/>
            <person name="Schaap P."/>
        </authorList>
    </citation>
    <scope>NUCLEOTIDE SEQUENCE [LARGE SCALE GENOMIC DNA]</scope>
    <source>
        <strain evidence="3 4">TK</strain>
    </source>
</reference>
<dbReference type="GO" id="GO:0006627">
    <property type="term" value="P:protein processing involved in protein targeting to mitochondrion"/>
    <property type="evidence" value="ECO:0007669"/>
    <property type="project" value="TreeGrafter"/>
</dbReference>
<dbReference type="InParanoid" id="A0A152A6N1"/>